<dbReference type="AlphaFoldDB" id="A0A6L2LW64"/>
<organism evidence="1">
    <name type="scientific">Tanacetum cinerariifolium</name>
    <name type="common">Dalmatian daisy</name>
    <name type="synonym">Chrysanthemum cinerariifolium</name>
    <dbReference type="NCBI Taxonomy" id="118510"/>
    <lineage>
        <taxon>Eukaryota</taxon>
        <taxon>Viridiplantae</taxon>
        <taxon>Streptophyta</taxon>
        <taxon>Embryophyta</taxon>
        <taxon>Tracheophyta</taxon>
        <taxon>Spermatophyta</taxon>
        <taxon>Magnoliopsida</taxon>
        <taxon>eudicotyledons</taxon>
        <taxon>Gunneridae</taxon>
        <taxon>Pentapetalae</taxon>
        <taxon>asterids</taxon>
        <taxon>campanulids</taxon>
        <taxon>Asterales</taxon>
        <taxon>Asteraceae</taxon>
        <taxon>Asteroideae</taxon>
        <taxon>Anthemideae</taxon>
        <taxon>Anthemidinae</taxon>
        <taxon>Tanacetum</taxon>
    </lineage>
</organism>
<dbReference type="PANTHER" id="PTHR31286:SF99">
    <property type="entry name" value="DUF4283 DOMAIN-CONTAINING PROTEIN"/>
    <property type="match status" value="1"/>
</dbReference>
<accession>A0A6L2LW64</accession>
<proteinExistence type="predicted"/>
<dbReference type="EMBL" id="BKCJ010005315">
    <property type="protein sequence ID" value="GEU66051.1"/>
    <property type="molecule type" value="Genomic_DNA"/>
</dbReference>
<comment type="caution">
    <text evidence="1">The sequence shown here is derived from an EMBL/GenBank/DDBJ whole genome shotgun (WGS) entry which is preliminary data.</text>
</comment>
<dbReference type="InterPro" id="IPR040256">
    <property type="entry name" value="At4g02000-like"/>
</dbReference>
<protein>
    <submittedName>
        <fullName evidence="1">Putative zinc knuckle CX2CX4HX4C</fullName>
    </submittedName>
</protein>
<evidence type="ECO:0000313" key="1">
    <source>
        <dbReference type="EMBL" id="GEU66051.1"/>
    </source>
</evidence>
<reference evidence="1" key="1">
    <citation type="journal article" date="2019" name="Sci. Rep.">
        <title>Draft genome of Tanacetum cinerariifolium, the natural source of mosquito coil.</title>
        <authorList>
            <person name="Yamashiro T."/>
            <person name="Shiraishi A."/>
            <person name="Satake H."/>
            <person name="Nakayama K."/>
        </authorList>
    </citation>
    <scope>NUCLEOTIDE SEQUENCE</scope>
</reference>
<gene>
    <name evidence="1" type="ORF">Tci_038029</name>
</gene>
<dbReference type="PANTHER" id="PTHR31286">
    <property type="entry name" value="GLYCINE-RICH CELL WALL STRUCTURAL PROTEIN 1.8-LIKE"/>
    <property type="match status" value="1"/>
</dbReference>
<sequence length="330" mass="37227">MALPDHVVDAIDNDIIVLQNTEANAQQMEKSLASVVKIGVSCSMDTSLQRINNIGNVVNELEHILDALQNISGVTTSLHCGAEVNIRIPSNLEKLWKGILSHHSSWQGNTTKQILAVKLYGCLNSMLENGSWFIRNHSLILRKWNPDVDLLKDDVGNVPVWVKLYGVPITAFGEDGRSSYATLMIKLRADMELKDNIVVAMPKFIGEGYYTCTVHVEYEWKPSRCLRCFKPHKEYRPIHKKPTVSPSEFGTNRGTINLVNNGTNSSGSSFMNVKNSSTSYTPIIDKIEKFEDLLLMERVGFGTQSLLEQWRDSYGNGEYDEELYDDDMYE</sequence>
<name>A0A6L2LW64_TANCI</name>